<organism evidence="1 2">
    <name type="scientific">Blattamonas nauphoetae</name>
    <dbReference type="NCBI Taxonomy" id="2049346"/>
    <lineage>
        <taxon>Eukaryota</taxon>
        <taxon>Metamonada</taxon>
        <taxon>Preaxostyla</taxon>
        <taxon>Oxymonadida</taxon>
        <taxon>Blattamonas</taxon>
    </lineage>
</organism>
<evidence type="ECO:0000313" key="2">
    <source>
        <dbReference type="Proteomes" id="UP001281761"/>
    </source>
</evidence>
<dbReference type="Proteomes" id="UP001281761">
    <property type="component" value="Unassembled WGS sequence"/>
</dbReference>
<name>A0ABQ9Y229_9EUKA</name>
<keyword evidence="2" id="KW-1185">Reference proteome</keyword>
<protein>
    <submittedName>
        <fullName evidence="1">Uncharacterized protein</fullName>
    </submittedName>
</protein>
<sequence length="193" mass="21678">MKFDPRYSRLSYDEQLRVYCSLVALVKAEYPFDEELQDNAAHFLKRLHPKCRDEPRDVAELVTDLVPSSVGSTSGFVESILTLLSSPHLKVYKAALSFLAASMNDSPQEILCLHLESDLITKVLATVQPHTLPISGNERMFTNLTRIIVHFVNLETASNLETRYLNKLGLATAAVDTINLREMIFQKVVLPSS</sequence>
<gene>
    <name evidence="1" type="ORF">BLNAU_7225</name>
</gene>
<evidence type="ECO:0000313" key="1">
    <source>
        <dbReference type="EMBL" id="KAK2957791.1"/>
    </source>
</evidence>
<comment type="caution">
    <text evidence="1">The sequence shown here is derived from an EMBL/GenBank/DDBJ whole genome shotgun (WGS) entry which is preliminary data.</text>
</comment>
<dbReference type="EMBL" id="JARBJD010000043">
    <property type="protein sequence ID" value="KAK2957791.1"/>
    <property type="molecule type" value="Genomic_DNA"/>
</dbReference>
<proteinExistence type="predicted"/>
<reference evidence="1 2" key="1">
    <citation type="journal article" date="2022" name="bioRxiv">
        <title>Genomics of Preaxostyla Flagellates Illuminates Evolutionary Transitions and the Path Towards Mitochondrial Loss.</title>
        <authorList>
            <person name="Novak L.V.F."/>
            <person name="Treitli S.C."/>
            <person name="Pyrih J."/>
            <person name="Halakuc P."/>
            <person name="Pipaliya S.V."/>
            <person name="Vacek V."/>
            <person name="Brzon O."/>
            <person name="Soukal P."/>
            <person name="Eme L."/>
            <person name="Dacks J.B."/>
            <person name="Karnkowska A."/>
            <person name="Elias M."/>
            <person name="Hampl V."/>
        </authorList>
    </citation>
    <scope>NUCLEOTIDE SEQUENCE [LARGE SCALE GENOMIC DNA]</scope>
    <source>
        <strain evidence="1">NAU3</strain>
        <tissue evidence="1">Gut</tissue>
    </source>
</reference>
<accession>A0ABQ9Y229</accession>